<comment type="caution">
    <text evidence="6">The sequence shown here is derived from an EMBL/GenBank/DDBJ whole genome shotgun (WGS) entry which is preliminary data.</text>
</comment>
<reference evidence="6 7" key="1">
    <citation type="submission" date="2016-08" db="EMBL/GenBank/DDBJ databases">
        <title>Genomes of anaerobic fungi encode conserved fungal cellulosomes for biomass hydrolysis.</title>
        <authorList>
            <consortium name="DOE Joint Genome Institute"/>
            <person name="Haitjema C.H."/>
            <person name="Gilmore S.P."/>
            <person name="Henske J.K."/>
            <person name="Solomon K.V."/>
            <person name="De Groot R."/>
            <person name="Kuo A."/>
            <person name="Mondo S.J."/>
            <person name="Salamov A.A."/>
            <person name="Labutti K."/>
            <person name="Zhao Z."/>
            <person name="Chiniquy J."/>
            <person name="Barry K."/>
            <person name="Brewer H.M."/>
            <person name="Purvine S.O."/>
            <person name="Wright A.T."/>
            <person name="Boxma B."/>
            <person name="Van Alen T."/>
            <person name="Hackstein J.H."/>
            <person name="Baker S.E."/>
            <person name="Grigoriev I.V."/>
            <person name="O'Malley M.A."/>
        </authorList>
    </citation>
    <scope>NUCLEOTIDE SEQUENCE [LARGE SCALE GENOMIC DNA]</scope>
    <source>
        <strain evidence="7">finn</strain>
    </source>
</reference>
<dbReference type="Pfam" id="PF02013">
    <property type="entry name" value="CBM_10"/>
    <property type="match status" value="3"/>
</dbReference>
<dbReference type="AlphaFoldDB" id="A0A1Y1VGZ9"/>
<evidence type="ECO:0000256" key="1">
    <source>
        <dbReference type="ARBA" id="ARBA00022729"/>
    </source>
</evidence>
<reference evidence="6 7" key="2">
    <citation type="submission" date="2016-08" db="EMBL/GenBank/DDBJ databases">
        <title>Pervasive Adenine N6-methylation of Active Genes in Fungi.</title>
        <authorList>
            <consortium name="DOE Joint Genome Institute"/>
            <person name="Mondo S.J."/>
            <person name="Dannebaum R.O."/>
            <person name="Kuo R.C."/>
            <person name="Labutti K."/>
            <person name="Haridas S."/>
            <person name="Kuo A."/>
            <person name="Salamov A."/>
            <person name="Ahrendt S.R."/>
            <person name="Lipzen A."/>
            <person name="Sullivan W."/>
            <person name="Andreopoulos W.B."/>
            <person name="Clum A."/>
            <person name="Lindquist E."/>
            <person name="Daum C."/>
            <person name="Ramamoorthy G.K."/>
            <person name="Gryganskyi A."/>
            <person name="Culley D."/>
            <person name="Magnuson J.K."/>
            <person name="James T.Y."/>
            <person name="O'Malley M.A."/>
            <person name="Stajich J.E."/>
            <person name="Spatafora J.W."/>
            <person name="Visel A."/>
            <person name="Grigoriev I.V."/>
        </authorList>
    </citation>
    <scope>NUCLEOTIDE SEQUENCE [LARGE SCALE GENOMIC DNA]</scope>
    <source>
        <strain evidence="7">finn</strain>
    </source>
</reference>
<dbReference type="InterPro" id="IPR051477">
    <property type="entry name" value="Expansin_CellWall"/>
</dbReference>
<keyword evidence="7" id="KW-1185">Reference proteome</keyword>
<dbReference type="PANTHER" id="PTHR31836:SF21">
    <property type="entry name" value="EXPANSIN-LIKE PROTEIN 7"/>
    <property type="match status" value="1"/>
</dbReference>
<keyword evidence="2" id="KW-0677">Repeat</keyword>
<dbReference type="InterPro" id="IPR049818">
    <property type="entry name" value="Expansin_EXLX1-like"/>
</dbReference>
<evidence type="ECO:0000313" key="7">
    <source>
        <dbReference type="Proteomes" id="UP000193719"/>
    </source>
</evidence>
<dbReference type="InterPro" id="IPR036749">
    <property type="entry name" value="Expansin_CBD_sf"/>
</dbReference>
<dbReference type="GO" id="GO:0016787">
    <property type="term" value="F:hydrolase activity"/>
    <property type="evidence" value="ECO:0007669"/>
    <property type="project" value="UniProtKB-KW"/>
</dbReference>
<evidence type="ECO:0000256" key="3">
    <source>
        <dbReference type="ARBA" id="ARBA00022801"/>
    </source>
</evidence>
<gene>
    <name evidence="6" type="ORF">BCR36DRAFT_174203</name>
</gene>
<dbReference type="Gene3D" id="3.90.1220.10">
    <property type="entry name" value="Cellulose docking domain, dockering"/>
    <property type="match status" value="3"/>
</dbReference>
<name>A0A1Y1VGZ9_9FUNG</name>
<dbReference type="SUPFAM" id="SSF50685">
    <property type="entry name" value="Barwin-like endoglucanases"/>
    <property type="match status" value="1"/>
</dbReference>
<feature type="chain" id="PRO_5012508251" description="CBM10 domain-containing protein" evidence="4">
    <location>
        <begin position="21"/>
        <end position="429"/>
    </location>
</feature>
<evidence type="ECO:0000313" key="6">
    <source>
        <dbReference type="EMBL" id="ORX55930.1"/>
    </source>
</evidence>
<protein>
    <recommendedName>
        <fullName evidence="5">CBM10 domain-containing protein</fullName>
    </recommendedName>
</protein>
<evidence type="ECO:0000259" key="5">
    <source>
        <dbReference type="PROSITE" id="PS51763"/>
    </source>
</evidence>
<evidence type="ECO:0000256" key="4">
    <source>
        <dbReference type="SAM" id="SignalP"/>
    </source>
</evidence>
<proteinExistence type="predicted"/>
<dbReference type="InterPro" id="IPR009034">
    <property type="entry name" value="Dockerin_dom_fun_sf"/>
</dbReference>
<organism evidence="6 7">
    <name type="scientific">Piromyces finnis</name>
    <dbReference type="NCBI Taxonomy" id="1754191"/>
    <lineage>
        <taxon>Eukaryota</taxon>
        <taxon>Fungi</taxon>
        <taxon>Fungi incertae sedis</taxon>
        <taxon>Chytridiomycota</taxon>
        <taxon>Chytridiomycota incertae sedis</taxon>
        <taxon>Neocallimastigomycetes</taxon>
        <taxon>Neocallimastigales</taxon>
        <taxon>Neocallimastigaceae</taxon>
        <taxon>Piromyces</taxon>
    </lineage>
</organism>
<dbReference type="NCBIfam" id="NF041144">
    <property type="entry name" value="expansin_EXLX1"/>
    <property type="match status" value="1"/>
</dbReference>
<dbReference type="OrthoDB" id="406505at2759"/>
<dbReference type="Gene3D" id="2.60.40.760">
    <property type="entry name" value="Expansin, cellulose-binding-like domain"/>
    <property type="match status" value="1"/>
</dbReference>
<sequence>MKLQAIFSIALTTLATFVFADEKDVEFEKAKQFFSKEADKMDKWLGNWNEEWRDIFTEGPAYTGDGTTYGDPVTGGYCMMPDSEAYTKDMMFAAMNLPQYNISAGCGSCLILAQADKPERVIRVRVVDRCGECPKGDIDLSNTAWKALTGDFIPGRVKIIWSIVPCTETWYDYPPLVEEGSPIKLKWKMASSVYWGGIQAFNTRYPVTSIERWDGNDWVHLKRDDMFHYMWEGTIPNTPMKVRVTQGDGVVVVVDGLTIDGSWYDVDDNYTIGTSQTTYYPEKMTKTATASSSPTQVALCGEYPCCSSENAEIVYTDSEGDWGLEKGDWCLIKKNENNNNEDACWSEAIGYPCCKGCEAISNDESGAWGVENNEWCGIPDSCGSNSATETCTGSKQGYSCCKSCDVVYTDNDGAWGYENDEWCGIKSSC</sequence>
<feature type="domain" description="CBM10" evidence="5">
    <location>
        <begin position="343"/>
        <end position="379"/>
    </location>
</feature>
<dbReference type="CDD" id="cd22271">
    <property type="entry name" value="DPBB_EXP_N-like"/>
    <property type="match status" value="1"/>
</dbReference>
<dbReference type="InterPro" id="IPR002883">
    <property type="entry name" value="CBM10/Dockerin_dom"/>
</dbReference>
<feature type="domain" description="CBM10" evidence="5">
    <location>
        <begin position="390"/>
        <end position="426"/>
    </location>
</feature>
<accession>A0A1Y1VGZ9</accession>
<dbReference type="STRING" id="1754191.A0A1Y1VGZ9"/>
<keyword evidence="1 4" id="KW-0732">Signal</keyword>
<dbReference type="PANTHER" id="PTHR31836">
    <property type="match status" value="1"/>
</dbReference>
<dbReference type="EMBL" id="MCFH01000008">
    <property type="protein sequence ID" value="ORX55930.1"/>
    <property type="molecule type" value="Genomic_DNA"/>
</dbReference>
<feature type="domain" description="CBM10" evidence="5">
    <location>
        <begin position="289"/>
        <end position="333"/>
    </location>
</feature>
<feature type="signal peptide" evidence="4">
    <location>
        <begin position="1"/>
        <end position="20"/>
    </location>
</feature>
<dbReference type="Gene3D" id="2.40.40.10">
    <property type="entry name" value="RlpA-like domain"/>
    <property type="match status" value="1"/>
</dbReference>
<evidence type="ECO:0000256" key="2">
    <source>
        <dbReference type="ARBA" id="ARBA00022737"/>
    </source>
</evidence>
<dbReference type="InterPro" id="IPR036908">
    <property type="entry name" value="RlpA-like_sf"/>
</dbReference>
<keyword evidence="3" id="KW-0378">Hydrolase</keyword>
<dbReference type="PROSITE" id="PS51763">
    <property type="entry name" value="CBM10"/>
    <property type="match status" value="3"/>
</dbReference>
<dbReference type="Proteomes" id="UP000193719">
    <property type="component" value="Unassembled WGS sequence"/>
</dbReference>
<dbReference type="SUPFAM" id="SSF64571">
    <property type="entry name" value="Cellulose docking domain, dockering"/>
    <property type="match status" value="3"/>
</dbReference>